<proteinExistence type="predicted"/>
<dbReference type="Proteomes" id="UP000229329">
    <property type="component" value="Unassembled WGS sequence"/>
</dbReference>
<keyword evidence="2" id="KW-0472">Membrane</keyword>
<dbReference type="GO" id="GO:0009279">
    <property type="term" value="C:cell outer membrane"/>
    <property type="evidence" value="ECO:0007669"/>
    <property type="project" value="UniProtKB-SubCell"/>
</dbReference>
<evidence type="ECO:0000313" key="5">
    <source>
        <dbReference type="EMBL" id="PJG86323.1"/>
    </source>
</evidence>
<dbReference type="InterPro" id="IPR036942">
    <property type="entry name" value="Beta-barrel_TonB_sf"/>
</dbReference>
<keyword evidence="3" id="KW-0998">Cell outer membrane</keyword>
<name>A0A2M8S5C2_9PAST</name>
<comment type="caution">
    <text evidence="5">The sequence shown here is derived from an EMBL/GenBank/DDBJ whole genome shotgun (WGS) entry which is preliminary data.</text>
</comment>
<evidence type="ECO:0000313" key="6">
    <source>
        <dbReference type="Proteomes" id="UP000229329"/>
    </source>
</evidence>
<sequence length="856" mass="97706">MAKKLITAVSVATLSTPFVSANESQFVDNALDTIYVSGDFIANAEQRLNADTIARKPKGNGSITGLLKGNPAVQFSDTANNSTKGGEIAPEIITIHGEPYYNNQFILDGLSNNDIMNPGASNGGYKSEKDYENPARMTLAPGSPEAFYVDSSLLKNLTVYDSNVPAKFSHFTGGVLEAELKEADPTRVSGMISYRTTRDSWTKFQLSDKEQDEGFYEADAIHDMQPKFVKHIFNFTYNQPLSAESAALFSYNRTQSKMPEYHKSLQKRQKERRLNETFMLKLSHQLTENHLLSATTMYSPHSATFFLDNVRNGRYQTDGGGWRFNLDSKLQLDWGQIHSIIGYQYQRNRIKYDGGYQYHNWQAQNMDFDWCTTYNNNTGKCTWAREGGLGELSSQTQTSSLKQDYDLNSLTWGTVDHNIDFGWQADIIRAKAQRPQDLYYFSATTANAYKNVATNCTDCIAGKQYANNLMLYPAYGAKVNVYNYSAYVADDIFWKRLKLTPGVNISYDSFLKNLNIAPRFAFNLDVFNDNKVHLTGGANRYYAGNMLAYALRANIACNQSYRRTSSTADWLNGNCSNHTSWANSDSLKTPHSDEVNLGFSYQLADNILSFNWVRRDSRNQFTPVKIKKANNETERTMSNNGQGTTNTFTLDLRTIRPYQVGLLELGYRFGLRYQHRKTNYHGNYDDSLIQELTTTTPYRYYLFEGNRYDSINDFPPINFNRPWEGYLELQTDIPSWHLKWSHAINYKTGYKRYLRYQVQNCLESSQPQACGDYKGGVWDYRLTKYSDKATLDWHFIWSPPINGRQQLELSLDVLNVFNSRVPTSSANSSYLGGSENQSFVSYETGRQFWAGIAYKF</sequence>
<evidence type="ECO:0000256" key="2">
    <source>
        <dbReference type="ARBA" id="ARBA00023136"/>
    </source>
</evidence>
<evidence type="ECO:0000256" key="4">
    <source>
        <dbReference type="SAM" id="SignalP"/>
    </source>
</evidence>
<dbReference type="Gene3D" id="2.40.170.20">
    <property type="entry name" value="TonB-dependent receptor, beta-barrel domain"/>
    <property type="match status" value="1"/>
</dbReference>
<dbReference type="RefSeq" id="WP_100287599.1">
    <property type="nucleotide sequence ID" value="NZ_PHHA01000002.1"/>
</dbReference>
<comment type="subcellular location">
    <subcellularLocation>
        <location evidence="1">Cell outer membrane</location>
    </subcellularLocation>
</comment>
<reference evidence="5 6" key="1">
    <citation type="submission" date="2017-11" db="EMBL/GenBank/DDBJ databases">
        <title>Reclassification of Bisgaard taxon 7 as Conservatibacter flavescens gen. nov., sp. nov.</title>
        <authorList>
            <person name="Christensen H."/>
        </authorList>
    </citation>
    <scope>NUCLEOTIDE SEQUENCE [LARGE SCALE GENOMIC DNA]</scope>
    <source>
        <strain evidence="5 6">7_4</strain>
    </source>
</reference>
<keyword evidence="6" id="KW-1185">Reference proteome</keyword>
<dbReference type="SUPFAM" id="SSF56935">
    <property type="entry name" value="Porins"/>
    <property type="match status" value="1"/>
</dbReference>
<protein>
    <recommendedName>
        <fullName evidence="7">TonB-dependent receptor</fullName>
    </recommendedName>
</protein>
<accession>A0A2M8S5C2</accession>
<organism evidence="5 6">
    <name type="scientific">Conservatibacter flavescens</name>
    <dbReference type="NCBI Taxonomy" id="28161"/>
    <lineage>
        <taxon>Bacteria</taxon>
        <taxon>Pseudomonadati</taxon>
        <taxon>Pseudomonadota</taxon>
        <taxon>Gammaproteobacteria</taxon>
        <taxon>Pasteurellales</taxon>
        <taxon>Pasteurellaceae</taxon>
        <taxon>Conservatibacter</taxon>
    </lineage>
</organism>
<feature type="chain" id="PRO_5014876666" description="TonB-dependent receptor" evidence="4">
    <location>
        <begin position="22"/>
        <end position="856"/>
    </location>
</feature>
<dbReference type="OrthoDB" id="9766643at2"/>
<feature type="signal peptide" evidence="4">
    <location>
        <begin position="1"/>
        <end position="21"/>
    </location>
</feature>
<evidence type="ECO:0000256" key="3">
    <source>
        <dbReference type="ARBA" id="ARBA00023237"/>
    </source>
</evidence>
<keyword evidence="4" id="KW-0732">Signal</keyword>
<evidence type="ECO:0008006" key="7">
    <source>
        <dbReference type="Google" id="ProtNLM"/>
    </source>
</evidence>
<dbReference type="AlphaFoldDB" id="A0A2M8S5C2"/>
<gene>
    <name evidence="5" type="ORF">CVP05_00480</name>
</gene>
<evidence type="ECO:0000256" key="1">
    <source>
        <dbReference type="ARBA" id="ARBA00004442"/>
    </source>
</evidence>
<dbReference type="EMBL" id="PHHA01000002">
    <property type="protein sequence ID" value="PJG86323.1"/>
    <property type="molecule type" value="Genomic_DNA"/>
</dbReference>